<dbReference type="RefSeq" id="WP_378017265.1">
    <property type="nucleotide sequence ID" value="NZ_JBHSKT010000005.1"/>
</dbReference>
<keyword evidence="3" id="KW-1185">Reference proteome</keyword>
<feature type="signal peptide" evidence="1">
    <location>
        <begin position="1"/>
        <end position="23"/>
    </location>
</feature>
<accession>A0ABW0ECJ2</accession>
<keyword evidence="1" id="KW-0732">Signal</keyword>
<feature type="chain" id="PRO_5046163884" description="DUF4595 domain-containing protein" evidence="1">
    <location>
        <begin position="24"/>
        <end position="279"/>
    </location>
</feature>
<dbReference type="Gene3D" id="2.180.10.10">
    <property type="entry name" value="RHS repeat-associated core"/>
    <property type="match status" value="1"/>
</dbReference>
<evidence type="ECO:0000256" key="1">
    <source>
        <dbReference type="SAM" id="SignalP"/>
    </source>
</evidence>
<sequence length="279" mass="31741">MEKHHIPMISSCFLFLAICAVLGFSSCSDNDSKDPEPEAKKTFTGCRLVKIVNPATNSLTEYFYNSNNNIVKETSGEISGGIGTYKLYNYDVKGRIISSRYHIHLGSPDTSSQLSIYQYNNADMLISKRTYNGPNYAALSTENKYFYDASGKVDSSWAFVVLNGVAKPQWLYTYDYDNKGNLTKKHHVSVKSDNGLMFTLQGTEQYLNHDNFKTPLGQKYFTLRQLNPERLFTLNSPTIMISPSEDQEILTHTYRADSLLAETKYANHNYSIEYIYDCN</sequence>
<comment type="caution">
    <text evidence="2">The sequence shown here is derived from an EMBL/GenBank/DDBJ whole genome shotgun (WGS) entry which is preliminary data.</text>
</comment>
<evidence type="ECO:0000313" key="3">
    <source>
        <dbReference type="Proteomes" id="UP001596161"/>
    </source>
</evidence>
<organism evidence="2 3">
    <name type="scientific">Adhaeribacter terreus</name>
    <dbReference type="NCBI Taxonomy" id="529703"/>
    <lineage>
        <taxon>Bacteria</taxon>
        <taxon>Pseudomonadati</taxon>
        <taxon>Bacteroidota</taxon>
        <taxon>Cytophagia</taxon>
        <taxon>Cytophagales</taxon>
        <taxon>Hymenobacteraceae</taxon>
        <taxon>Adhaeribacter</taxon>
    </lineage>
</organism>
<dbReference type="PROSITE" id="PS51257">
    <property type="entry name" value="PROKAR_LIPOPROTEIN"/>
    <property type="match status" value="1"/>
</dbReference>
<evidence type="ECO:0000313" key="2">
    <source>
        <dbReference type="EMBL" id="MFC5270895.1"/>
    </source>
</evidence>
<dbReference type="EMBL" id="JBHSKT010000005">
    <property type="protein sequence ID" value="MFC5270895.1"/>
    <property type="molecule type" value="Genomic_DNA"/>
</dbReference>
<protein>
    <recommendedName>
        <fullName evidence="4">DUF4595 domain-containing protein</fullName>
    </recommendedName>
</protein>
<dbReference type="Proteomes" id="UP001596161">
    <property type="component" value="Unassembled WGS sequence"/>
</dbReference>
<evidence type="ECO:0008006" key="4">
    <source>
        <dbReference type="Google" id="ProtNLM"/>
    </source>
</evidence>
<gene>
    <name evidence="2" type="ORF">ACFPIB_09755</name>
</gene>
<reference evidence="3" key="1">
    <citation type="journal article" date="2019" name="Int. J. Syst. Evol. Microbiol.">
        <title>The Global Catalogue of Microorganisms (GCM) 10K type strain sequencing project: providing services to taxonomists for standard genome sequencing and annotation.</title>
        <authorList>
            <consortium name="The Broad Institute Genomics Platform"/>
            <consortium name="The Broad Institute Genome Sequencing Center for Infectious Disease"/>
            <person name="Wu L."/>
            <person name="Ma J."/>
        </authorList>
    </citation>
    <scope>NUCLEOTIDE SEQUENCE [LARGE SCALE GENOMIC DNA]</scope>
    <source>
        <strain evidence="3">KACC 12602</strain>
    </source>
</reference>
<name>A0ABW0ECJ2_9BACT</name>
<proteinExistence type="predicted"/>